<reference evidence="2 3" key="1">
    <citation type="submission" date="2012-04" db="EMBL/GenBank/DDBJ databases">
        <title>The Genome Sequence of Saprolegnia declina VS20.</title>
        <authorList>
            <consortium name="The Broad Institute Genome Sequencing Platform"/>
            <person name="Russ C."/>
            <person name="Nusbaum C."/>
            <person name="Tyler B."/>
            <person name="van West P."/>
            <person name="Dieguez-Uribeondo J."/>
            <person name="de Bruijn I."/>
            <person name="Tripathy S."/>
            <person name="Jiang R."/>
            <person name="Young S.K."/>
            <person name="Zeng Q."/>
            <person name="Gargeya S."/>
            <person name="Fitzgerald M."/>
            <person name="Haas B."/>
            <person name="Abouelleil A."/>
            <person name="Alvarado L."/>
            <person name="Arachchi H.M."/>
            <person name="Berlin A."/>
            <person name="Chapman S.B."/>
            <person name="Goldberg J."/>
            <person name="Griggs A."/>
            <person name="Gujja S."/>
            <person name="Hansen M."/>
            <person name="Howarth C."/>
            <person name="Imamovic A."/>
            <person name="Larimer J."/>
            <person name="McCowen C."/>
            <person name="Montmayeur A."/>
            <person name="Murphy C."/>
            <person name="Neiman D."/>
            <person name="Pearson M."/>
            <person name="Priest M."/>
            <person name="Roberts A."/>
            <person name="Saif S."/>
            <person name="Shea T."/>
            <person name="Sisk P."/>
            <person name="Sykes S."/>
            <person name="Wortman J."/>
            <person name="Nusbaum C."/>
            <person name="Birren B."/>
        </authorList>
    </citation>
    <scope>NUCLEOTIDE SEQUENCE [LARGE SCALE GENOMIC DNA]</scope>
    <source>
        <strain evidence="2 3">VS20</strain>
    </source>
</reference>
<dbReference type="EMBL" id="JH767145">
    <property type="protein sequence ID" value="EQC37156.1"/>
    <property type="molecule type" value="Genomic_DNA"/>
</dbReference>
<feature type="region of interest" description="Disordered" evidence="1">
    <location>
        <begin position="25"/>
        <end position="100"/>
    </location>
</feature>
<dbReference type="RefSeq" id="XP_008609318.1">
    <property type="nucleotide sequence ID" value="XM_008611096.1"/>
</dbReference>
<dbReference type="AlphaFoldDB" id="T0QQX9"/>
<dbReference type="VEuPathDB" id="FungiDB:SDRG_05382"/>
<sequence length="100" mass="10917">MTIKDPTITKSEFVKVQAMTTADFKASNAADDRDSPQAGPHAKQEGKRPEDYTIRTGTKSAPPFLPEIDAGSVVEADAISSQKPRRRRRAKELGDKGSLF</sequence>
<gene>
    <name evidence="2" type="ORF">SDRG_05382</name>
</gene>
<organism evidence="2 3">
    <name type="scientific">Saprolegnia diclina (strain VS20)</name>
    <dbReference type="NCBI Taxonomy" id="1156394"/>
    <lineage>
        <taxon>Eukaryota</taxon>
        <taxon>Sar</taxon>
        <taxon>Stramenopiles</taxon>
        <taxon>Oomycota</taxon>
        <taxon>Saprolegniomycetes</taxon>
        <taxon>Saprolegniales</taxon>
        <taxon>Saprolegniaceae</taxon>
        <taxon>Saprolegnia</taxon>
    </lineage>
</organism>
<feature type="compositionally biased region" description="Basic and acidic residues" evidence="1">
    <location>
        <begin position="91"/>
        <end position="100"/>
    </location>
</feature>
<dbReference type="InParanoid" id="T0QQX9"/>
<accession>T0QQX9</accession>
<keyword evidence="3" id="KW-1185">Reference proteome</keyword>
<protein>
    <submittedName>
        <fullName evidence="2">Uncharacterized protein</fullName>
    </submittedName>
</protein>
<evidence type="ECO:0000313" key="3">
    <source>
        <dbReference type="Proteomes" id="UP000030762"/>
    </source>
</evidence>
<dbReference type="Proteomes" id="UP000030762">
    <property type="component" value="Unassembled WGS sequence"/>
</dbReference>
<dbReference type="GeneID" id="19946109"/>
<evidence type="ECO:0000256" key="1">
    <source>
        <dbReference type="SAM" id="MobiDB-lite"/>
    </source>
</evidence>
<feature type="compositionally biased region" description="Basic and acidic residues" evidence="1">
    <location>
        <begin position="42"/>
        <end position="53"/>
    </location>
</feature>
<proteinExistence type="predicted"/>
<name>T0QQX9_SAPDV</name>
<evidence type="ECO:0000313" key="2">
    <source>
        <dbReference type="EMBL" id="EQC37156.1"/>
    </source>
</evidence>